<reference evidence="1" key="1">
    <citation type="submission" date="2021-02" db="EMBL/GenBank/DDBJ databases">
        <authorList>
            <person name="Dougan E. K."/>
            <person name="Rhodes N."/>
            <person name="Thang M."/>
            <person name="Chan C."/>
        </authorList>
    </citation>
    <scope>NUCLEOTIDE SEQUENCE</scope>
</reference>
<protein>
    <submittedName>
        <fullName evidence="1">Piga protein</fullName>
    </submittedName>
</protein>
<name>A0A812K5J3_SYMPI</name>
<dbReference type="OrthoDB" id="734129at2759"/>
<proteinExistence type="predicted"/>
<sequence>LVRGPVPREELRLPLCLAFGALLHAMEPKQVASCIESLKGYCYKAHRGVFQAAYARLASSLEEQATGLGSERPWATLTSSEAAAAIKSFPELKFEDPQLLLRMLRALSPLQSHPRQLALSDSDEGSSQQWAKLATAAQDGVEAPSMLARMNMMELVDILEAFGQQGLIGCGAVSKAIVTRYQDNGGRLSRRNTARALQALAQLGEQETELQEVLIGELEGWEVRDPHGADLRPRPALVALWSLCALNLVPRAASSVDWLLTFLCRERVATYVLGIRSQALLLFESLDAVRSVVPALAVRHMQALQGSHSPVAEQVLLDVGQPLRSPKELFMLSDSPDERKMLISEAADEELLSGHVSAIDQTASDIHDGGGHDGGGHAGRSLLDELAIRWELARRKKETEGVSNAKQLVGSVLAALNLAPLLLTAPHPHGALAAETVRGSGGFEFRWPAGCYDLDWGLPFFRLGILVLSQRDFVLEASSGSVWPTSQLRAAPRLRVQQLREDGWWLVLLRSTAVHAWILPYREDPDLFNSKLQARVVRANALYPLETRPLKKKLRRSLRQEVHDPELKEQDQAQRRCFGESAVVADAY</sequence>
<evidence type="ECO:0000313" key="1">
    <source>
        <dbReference type="EMBL" id="CAE7217785.1"/>
    </source>
</evidence>
<organism evidence="1 2">
    <name type="scientific">Symbiodinium pilosum</name>
    <name type="common">Dinoflagellate</name>
    <dbReference type="NCBI Taxonomy" id="2952"/>
    <lineage>
        <taxon>Eukaryota</taxon>
        <taxon>Sar</taxon>
        <taxon>Alveolata</taxon>
        <taxon>Dinophyceae</taxon>
        <taxon>Suessiales</taxon>
        <taxon>Symbiodiniaceae</taxon>
        <taxon>Symbiodinium</taxon>
    </lineage>
</organism>
<dbReference type="AlphaFoldDB" id="A0A812K5J3"/>
<gene>
    <name evidence="1" type="primary">Piga</name>
    <name evidence="1" type="ORF">SPIL2461_LOCUS2713</name>
</gene>
<keyword evidence="2" id="KW-1185">Reference proteome</keyword>
<dbReference type="EMBL" id="CAJNIZ010003030">
    <property type="protein sequence ID" value="CAE7217785.1"/>
    <property type="molecule type" value="Genomic_DNA"/>
</dbReference>
<feature type="non-terminal residue" evidence="1">
    <location>
        <position position="588"/>
    </location>
</feature>
<accession>A0A812K5J3</accession>
<dbReference type="Proteomes" id="UP000649617">
    <property type="component" value="Unassembled WGS sequence"/>
</dbReference>
<comment type="caution">
    <text evidence="1">The sequence shown here is derived from an EMBL/GenBank/DDBJ whole genome shotgun (WGS) entry which is preliminary data.</text>
</comment>
<evidence type="ECO:0000313" key="2">
    <source>
        <dbReference type="Proteomes" id="UP000649617"/>
    </source>
</evidence>